<dbReference type="AlphaFoldDB" id="A0A8K0WYU9"/>
<feature type="domain" description="Enoyl reductase (ER)" evidence="1">
    <location>
        <begin position="20"/>
        <end position="339"/>
    </location>
</feature>
<dbReference type="SUPFAM" id="SSF50129">
    <property type="entry name" value="GroES-like"/>
    <property type="match status" value="1"/>
</dbReference>
<dbReference type="Gene3D" id="3.90.180.10">
    <property type="entry name" value="Medium-chain alcohol dehydrogenases, catalytic domain"/>
    <property type="match status" value="1"/>
</dbReference>
<dbReference type="InterPro" id="IPR050700">
    <property type="entry name" value="YIM1/Zinc_Alcohol_DH_Fams"/>
</dbReference>
<dbReference type="Pfam" id="PF13602">
    <property type="entry name" value="ADH_zinc_N_2"/>
    <property type="match status" value="1"/>
</dbReference>
<dbReference type="Proteomes" id="UP000813385">
    <property type="component" value="Unassembled WGS sequence"/>
</dbReference>
<proteinExistence type="predicted"/>
<dbReference type="GO" id="GO:0005739">
    <property type="term" value="C:mitochondrion"/>
    <property type="evidence" value="ECO:0007669"/>
    <property type="project" value="TreeGrafter"/>
</dbReference>
<accession>A0A8K0WYU9</accession>
<sequence length="344" mass="35639">MASATTPAQIRAWQVSGPGKITDTIKLNSIARPTESSLGPRDVLIEVVAAGVNPADYKLIGLGQVSRFVLSYPTIPGMDLSGRVIAVGAQVPSDVKVGDSVIARMDPLKPAGSLAEVVVADYDGVAALPSSVTPHQAGAAATTALTAYQTIAPYVKAGDKVFINGGSGGTGTFGIQIAKALGCHVTVSCSTAKIPLCKELGADEIIDYKTTDVVAKLRELGKIFAVVVDNVGNSPANLYASSDAFLLSDGHFKFVGGAINFATARSLVPSSLLPSFLGGAQHKLETFLTKNSHDDLAAIAKWMGEGKVKTIVDSVYGFEEVPAAYTKLKEGSAAGKIVIHVQKE</sequence>
<dbReference type="SUPFAM" id="SSF51735">
    <property type="entry name" value="NAD(P)-binding Rossmann-fold domains"/>
    <property type="match status" value="1"/>
</dbReference>
<dbReference type="SMART" id="SM00829">
    <property type="entry name" value="PKS_ER"/>
    <property type="match status" value="1"/>
</dbReference>
<dbReference type="CDD" id="cd08267">
    <property type="entry name" value="MDR1"/>
    <property type="match status" value="1"/>
</dbReference>
<evidence type="ECO:0000259" key="1">
    <source>
        <dbReference type="SMART" id="SM00829"/>
    </source>
</evidence>
<dbReference type="InterPro" id="IPR020843">
    <property type="entry name" value="ER"/>
</dbReference>
<dbReference type="OrthoDB" id="201656at2759"/>
<dbReference type="InterPro" id="IPR011032">
    <property type="entry name" value="GroES-like_sf"/>
</dbReference>
<keyword evidence="3" id="KW-1185">Reference proteome</keyword>
<organism evidence="2 3">
    <name type="scientific">Plectosphaerella cucumerina</name>
    <dbReference type="NCBI Taxonomy" id="40658"/>
    <lineage>
        <taxon>Eukaryota</taxon>
        <taxon>Fungi</taxon>
        <taxon>Dikarya</taxon>
        <taxon>Ascomycota</taxon>
        <taxon>Pezizomycotina</taxon>
        <taxon>Sordariomycetes</taxon>
        <taxon>Hypocreomycetidae</taxon>
        <taxon>Glomerellales</taxon>
        <taxon>Plectosphaerellaceae</taxon>
        <taxon>Plectosphaerella</taxon>
    </lineage>
</organism>
<dbReference type="Pfam" id="PF08240">
    <property type="entry name" value="ADH_N"/>
    <property type="match status" value="1"/>
</dbReference>
<dbReference type="PANTHER" id="PTHR11695:SF294">
    <property type="entry name" value="RETICULON-4-INTERACTING PROTEIN 1, MITOCHONDRIAL"/>
    <property type="match status" value="1"/>
</dbReference>
<reference evidence="2" key="1">
    <citation type="journal article" date="2021" name="Nat. Commun.">
        <title>Genetic determinants of endophytism in the Arabidopsis root mycobiome.</title>
        <authorList>
            <person name="Mesny F."/>
            <person name="Miyauchi S."/>
            <person name="Thiergart T."/>
            <person name="Pickel B."/>
            <person name="Atanasova L."/>
            <person name="Karlsson M."/>
            <person name="Huettel B."/>
            <person name="Barry K.W."/>
            <person name="Haridas S."/>
            <person name="Chen C."/>
            <person name="Bauer D."/>
            <person name="Andreopoulos W."/>
            <person name="Pangilinan J."/>
            <person name="LaButti K."/>
            <person name="Riley R."/>
            <person name="Lipzen A."/>
            <person name="Clum A."/>
            <person name="Drula E."/>
            <person name="Henrissat B."/>
            <person name="Kohler A."/>
            <person name="Grigoriev I.V."/>
            <person name="Martin F.M."/>
            <person name="Hacquard S."/>
        </authorList>
    </citation>
    <scope>NUCLEOTIDE SEQUENCE</scope>
    <source>
        <strain evidence="2">MPI-CAGE-AT-0016</strain>
    </source>
</reference>
<name>A0A8K0WYU9_9PEZI</name>
<protein>
    <submittedName>
        <fullName evidence="2">Reticulon-4-interacting protein</fullName>
    </submittedName>
</protein>
<evidence type="ECO:0000313" key="2">
    <source>
        <dbReference type="EMBL" id="KAH7349817.1"/>
    </source>
</evidence>
<comment type="caution">
    <text evidence="2">The sequence shown here is derived from an EMBL/GenBank/DDBJ whole genome shotgun (WGS) entry which is preliminary data.</text>
</comment>
<dbReference type="InterPro" id="IPR013154">
    <property type="entry name" value="ADH-like_N"/>
</dbReference>
<dbReference type="GO" id="GO:0016491">
    <property type="term" value="F:oxidoreductase activity"/>
    <property type="evidence" value="ECO:0007669"/>
    <property type="project" value="InterPro"/>
</dbReference>
<gene>
    <name evidence="2" type="ORF">B0T11DRAFT_332857</name>
</gene>
<dbReference type="EMBL" id="JAGPXD010000006">
    <property type="protein sequence ID" value="KAH7349817.1"/>
    <property type="molecule type" value="Genomic_DNA"/>
</dbReference>
<evidence type="ECO:0000313" key="3">
    <source>
        <dbReference type="Proteomes" id="UP000813385"/>
    </source>
</evidence>
<dbReference type="PANTHER" id="PTHR11695">
    <property type="entry name" value="ALCOHOL DEHYDROGENASE RELATED"/>
    <property type="match status" value="1"/>
</dbReference>
<dbReference type="Gene3D" id="3.40.50.720">
    <property type="entry name" value="NAD(P)-binding Rossmann-like Domain"/>
    <property type="match status" value="1"/>
</dbReference>
<dbReference type="InterPro" id="IPR036291">
    <property type="entry name" value="NAD(P)-bd_dom_sf"/>
</dbReference>